<gene>
    <name evidence="1" type="ORF">MRB53_025993</name>
</gene>
<accession>A0ACC2LHT0</accession>
<dbReference type="Proteomes" id="UP001234297">
    <property type="component" value="Chromosome 8"/>
</dbReference>
<organism evidence="1 2">
    <name type="scientific">Persea americana</name>
    <name type="common">Avocado</name>
    <dbReference type="NCBI Taxonomy" id="3435"/>
    <lineage>
        <taxon>Eukaryota</taxon>
        <taxon>Viridiplantae</taxon>
        <taxon>Streptophyta</taxon>
        <taxon>Embryophyta</taxon>
        <taxon>Tracheophyta</taxon>
        <taxon>Spermatophyta</taxon>
        <taxon>Magnoliopsida</taxon>
        <taxon>Magnoliidae</taxon>
        <taxon>Laurales</taxon>
        <taxon>Lauraceae</taxon>
        <taxon>Persea</taxon>
    </lineage>
</organism>
<protein>
    <submittedName>
        <fullName evidence="1">Uncharacterized protein</fullName>
    </submittedName>
</protein>
<evidence type="ECO:0000313" key="2">
    <source>
        <dbReference type="Proteomes" id="UP001234297"/>
    </source>
</evidence>
<reference evidence="1 2" key="1">
    <citation type="journal article" date="2022" name="Hortic Res">
        <title>A haplotype resolved chromosomal level avocado genome allows analysis of novel avocado genes.</title>
        <authorList>
            <person name="Nath O."/>
            <person name="Fletcher S.J."/>
            <person name="Hayward A."/>
            <person name="Shaw L.M."/>
            <person name="Masouleh A.K."/>
            <person name="Furtado A."/>
            <person name="Henry R.J."/>
            <person name="Mitter N."/>
        </authorList>
    </citation>
    <scope>NUCLEOTIDE SEQUENCE [LARGE SCALE GENOMIC DNA]</scope>
    <source>
        <strain evidence="2">cv. Hass</strain>
    </source>
</reference>
<comment type="caution">
    <text evidence="1">The sequence shown here is derived from an EMBL/GenBank/DDBJ whole genome shotgun (WGS) entry which is preliminary data.</text>
</comment>
<dbReference type="EMBL" id="CM056816">
    <property type="protein sequence ID" value="KAJ8632657.1"/>
    <property type="molecule type" value="Genomic_DNA"/>
</dbReference>
<name>A0ACC2LHT0_PERAE</name>
<proteinExistence type="predicted"/>
<sequence length="142" mass="16810">MQQWKFEAAHMAEKIEHLELSIRDVASFRTHHFFRELLGESLDSCSIEELEHRENHLEQSLSNIRERKTQLFMEQIEQLKEEKRILSEENAVFYKKCMEKPQQLTNGEEAAPYHYITGDVEVETELHIGRPEKGPTRNLMQG</sequence>
<evidence type="ECO:0000313" key="1">
    <source>
        <dbReference type="EMBL" id="KAJ8632657.1"/>
    </source>
</evidence>
<keyword evidence="2" id="KW-1185">Reference proteome</keyword>